<gene>
    <name evidence="2" type="ORF">JYK00_05045</name>
</gene>
<feature type="transmembrane region" description="Helical" evidence="1">
    <location>
        <begin position="70"/>
        <end position="91"/>
    </location>
</feature>
<feature type="transmembrane region" description="Helical" evidence="1">
    <location>
        <begin position="97"/>
        <end position="115"/>
    </location>
</feature>
<evidence type="ECO:0000313" key="3">
    <source>
        <dbReference type="Proteomes" id="UP000671862"/>
    </source>
</evidence>
<dbReference type="EMBL" id="CP071446">
    <property type="protein sequence ID" value="QTA37123.1"/>
    <property type="molecule type" value="Genomic_DNA"/>
</dbReference>
<dbReference type="RefSeq" id="WP_207565846.1">
    <property type="nucleotide sequence ID" value="NZ_CP071446.1"/>
</dbReference>
<evidence type="ECO:0000256" key="1">
    <source>
        <dbReference type="SAM" id="Phobius"/>
    </source>
</evidence>
<sequence length="129" mass="14293">MKEILKVSRVDEQYIYLEKDLSACGSCQLSGSCSVKSKSEIKVKKSSDVQVTPGDEVVVDIKLRGAAVAFFLYGLPIIALITGMGIGYLFSLNDIESFGIGFIFMSLAFVQNYFLEKKYSPEIIEVKKD</sequence>
<dbReference type="Pfam" id="PF04246">
    <property type="entry name" value="RseC_MucC"/>
    <property type="match status" value="1"/>
</dbReference>
<evidence type="ECO:0000313" key="2">
    <source>
        <dbReference type="EMBL" id="QTA37123.1"/>
    </source>
</evidence>
<dbReference type="PANTHER" id="PTHR35867:SF1">
    <property type="entry name" value="PROTEIN RSEC"/>
    <property type="match status" value="1"/>
</dbReference>
<proteinExistence type="predicted"/>
<keyword evidence="1" id="KW-1133">Transmembrane helix</keyword>
<dbReference type="Proteomes" id="UP000671862">
    <property type="component" value="Chromosome"/>
</dbReference>
<keyword evidence="1" id="KW-0472">Membrane</keyword>
<reference evidence="2 3" key="1">
    <citation type="submission" date="2021-03" db="EMBL/GenBank/DDBJ databases">
        <title>Thermosipho ferrireducens sp.nov., an anaerobic thermophilic iron-reducing bacterium isolated from a deep-sea hydrothermal sulfide deposits.</title>
        <authorList>
            <person name="Zeng X."/>
            <person name="Chen Y."/>
            <person name="Shao Z."/>
        </authorList>
    </citation>
    <scope>NUCLEOTIDE SEQUENCE [LARGE SCALE GENOMIC DNA]</scope>
    <source>
        <strain evidence="2 3">JL129W03</strain>
    </source>
</reference>
<accession>A0ABX7S3Z2</accession>
<name>A0ABX7S3Z2_9BACT</name>
<dbReference type="PANTHER" id="PTHR35867">
    <property type="entry name" value="PROTEIN RSEC"/>
    <property type="match status" value="1"/>
</dbReference>
<organism evidence="2 3">
    <name type="scientific">Thermosipho ferrireducens</name>
    <dbReference type="NCBI Taxonomy" id="2571116"/>
    <lineage>
        <taxon>Bacteria</taxon>
        <taxon>Thermotogati</taxon>
        <taxon>Thermotogota</taxon>
        <taxon>Thermotogae</taxon>
        <taxon>Thermotogales</taxon>
        <taxon>Fervidobacteriaceae</taxon>
        <taxon>Thermosipho</taxon>
    </lineage>
</organism>
<keyword evidence="3" id="KW-1185">Reference proteome</keyword>
<dbReference type="PROSITE" id="PS51257">
    <property type="entry name" value="PROKAR_LIPOPROTEIN"/>
    <property type="match status" value="1"/>
</dbReference>
<dbReference type="InterPro" id="IPR007359">
    <property type="entry name" value="SigmaE_reg_RseC_MucC"/>
</dbReference>
<keyword evidence="1" id="KW-0812">Transmembrane</keyword>
<protein>
    <submittedName>
        <fullName evidence="2">SoxR reducing system RseC family protein</fullName>
    </submittedName>
</protein>